<dbReference type="Pfam" id="PF04101">
    <property type="entry name" value="Glyco_tran_28_C"/>
    <property type="match status" value="1"/>
</dbReference>
<evidence type="ECO:0000259" key="1">
    <source>
        <dbReference type="Pfam" id="PF04101"/>
    </source>
</evidence>
<feature type="domain" description="Glycosyl transferase family 28 C-terminal" evidence="1">
    <location>
        <begin position="2"/>
        <end position="136"/>
    </location>
</feature>
<comment type="caution">
    <text evidence="2">The sequence shown here is derived from an EMBL/GenBank/DDBJ whole genome shotgun (WGS) entry which is preliminary data.</text>
</comment>
<dbReference type="Proteomes" id="UP000537161">
    <property type="component" value="Unassembled WGS sequence"/>
</dbReference>
<name>A0A7W9B843_9SPHN</name>
<dbReference type="Gene3D" id="3.40.50.2000">
    <property type="entry name" value="Glycogen Phosphorylase B"/>
    <property type="match status" value="1"/>
</dbReference>
<dbReference type="GO" id="GO:0016758">
    <property type="term" value="F:hexosyltransferase activity"/>
    <property type="evidence" value="ECO:0007669"/>
    <property type="project" value="InterPro"/>
</dbReference>
<organism evidence="2 3">
    <name type="scientific">Sphingopyxis panaciterrulae</name>
    <dbReference type="NCBI Taxonomy" id="462372"/>
    <lineage>
        <taxon>Bacteria</taxon>
        <taxon>Pseudomonadati</taxon>
        <taxon>Pseudomonadota</taxon>
        <taxon>Alphaproteobacteria</taxon>
        <taxon>Sphingomonadales</taxon>
        <taxon>Sphingomonadaceae</taxon>
        <taxon>Sphingopyxis</taxon>
    </lineage>
</organism>
<sequence length="156" mass="17406">MIFVTVGTQLPFPRLMGWVDAIAARNALDVFAQTAEPNGAYRQIRHQPFVTPQEYDSIIADTRLIVGHAGIGTILTAKQKNLPLIIVPRRADRGEHRNDHQLATARNLTGHRGVHVAQSESELEAYLIAPTLESAFIEATPAKIALQTFVRDWIYR</sequence>
<gene>
    <name evidence="2" type="ORF">FHR21_002966</name>
</gene>
<protein>
    <submittedName>
        <fullName evidence="2">UDP-N-acetylglucosamine transferase subunit ALG13</fullName>
    </submittedName>
</protein>
<accession>A0A7W9B843</accession>
<proteinExistence type="predicted"/>
<dbReference type="EMBL" id="JACIJH010000010">
    <property type="protein sequence ID" value="MBB5707599.1"/>
    <property type="molecule type" value="Genomic_DNA"/>
</dbReference>
<keyword evidence="2" id="KW-0808">Transferase</keyword>
<evidence type="ECO:0000313" key="3">
    <source>
        <dbReference type="Proteomes" id="UP000537161"/>
    </source>
</evidence>
<dbReference type="RefSeq" id="WP_184099631.1">
    <property type="nucleotide sequence ID" value="NZ_JACIJH010000010.1"/>
</dbReference>
<dbReference type="SUPFAM" id="SSF53756">
    <property type="entry name" value="UDP-Glycosyltransferase/glycogen phosphorylase"/>
    <property type="match status" value="1"/>
</dbReference>
<dbReference type="InterPro" id="IPR007235">
    <property type="entry name" value="Glyco_trans_28_C"/>
</dbReference>
<evidence type="ECO:0000313" key="2">
    <source>
        <dbReference type="EMBL" id="MBB5707599.1"/>
    </source>
</evidence>
<reference evidence="2 3" key="1">
    <citation type="submission" date="2020-08" db="EMBL/GenBank/DDBJ databases">
        <title>Genomic Encyclopedia of Type Strains, Phase IV (KMG-IV): sequencing the most valuable type-strain genomes for metagenomic binning, comparative biology and taxonomic classification.</title>
        <authorList>
            <person name="Goeker M."/>
        </authorList>
    </citation>
    <scope>NUCLEOTIDE SEQUENCE [LARGE SCALE GENOMIC DNA]</scope>
    <source>
        <strain evidence="2 3">DSM 27163</strain>
    </source>
</reference>
<dbReference type="AlphaFoldDB" id="A0A7W9B843"/>
<keyword evidence="3" id="KW-1185">Reference proteome</keyword>